<sequence>DFNAHHQYWNCSNTDSNDKTIVNQMEDLMGSDHFPLCAEIQVEKHIYTKLSNRLSTNKTNWEMYQALLENRIDYFYSTAYGNLTVLEKYDDFVKIL</sequence>
<protein>
    <recommendedName>
        <fullName evidence="3">Endonuclease/exonuclease/phosphatase domain-containing protein</fullName>
    </recommendedName>
</protein>
<reference evidence="1" key="1">
    <citation type="submission" date="2021-08" db="EMBL/GenBank/DDBJ databases">
        <authorList>
            <person name="Misof B."/>
            <person name="Oliver O."/>
            <person name="Podsiadlowski L."/>
            <person name="Donath A."/>
            <person name="Peters R."/>
            <person name="Mayer C."/>
            <person name="Rust J."/>
            <person name="Gunkel S."/>
            <person name="Lesny P."/>
            <person name="Martin S."/>
            <person name="Oeyen J.P."/>
            <person name="Petersen M."/>
            <person name="Panagiotis P."/>
            <person name="Wilbrandt J."/>
            <person name="Tanja T."/>
        </authorList>
    </citation>
    <scope>NUCLEOTIDE SEQUENCE</scope>
    <source>
        <strain evidence="1">GBR_01_08_01A</strain>
        <tissue evidence="1">Thorax + abdomen</tissue>
    </source>
</reference>
<dbReference type="EMBL" id="JAIFRP010001402">
    <property type="protein sequence ID" value="KAK2577770.1"/>
    <property type="molecule type" value="Genomic_DNA"/>
</dbReference>
<comment type="caution">
    <text evidence="1">The sequence shown here is derived from an EMBL/GenBank/DDBJ whole genome shotgun (WGS) entry which is preliminary data.</text>
</comment>
<evidence type="ECO:0000313" key="1">
    <source>
        <dbReference type="EMBL" id="KAK2577770.1"/>
    </source>
</evidence>
<dbReference type="AlphaFoldDB" id="A0AAD9RDJ8"/>
<accession>A0AAD9RDJ8</accession>
<keyword evidence="2" id="KW-1185">Reference proteome</keyword>
<name>A0AAD9RDJ8_9HYME</name>
<organism evidence="1 2">
    <name type="scientific">Odynerus spinipes</name>
    <dbReference type="NCBI Taxonomy" id="1348599"/>
    <lineage>
        <taxon>Eukaryota</taxon>
        <taxon>Metazoa</taxon>
        <taxon>Ecdysozoa</taxon>
        <taxon>Arthropoda</taxon>
        <taxon>Hexapoda</taxon>
        <taxon>Insecta</taxon>
        <taxon>Pterygota</taxon>
        <taxon>Neoptera</taxon>
        <taxon>Endopterygota</taxon>
        <taxon>Hymenoptera</taxon>
        <taxon>Apocrita</taxon>
        <taxon>Aculeata</taxon>
        <taxon>Vespoidea</taxon>
        <taxon>Vespidae</taxon>
        <taxon>Eumeninae</taxon>
        <taxon>Odynerus</taxon>
    </lineage>
</organism>
<feature type="non-terminal residue" evidence="1">
    <location>
        <position position="1"/>
    </location>
</feature>
<evidence type="ECO:0008006" key="3">
    <source>
        <dbReference type="Google" id="ProtNLM"/>
    </source>
</evidence>
<evidence type="ECO:0000313" key="2">
    <source>
        <dbReference type="Proteomes" id="UP001258017"/>
    </source>
</evidence>
<dbReference type="Proteomes" id="UP001258017">
    <property type="component" value="Unassembled WGS sequence"/>
</dbReference>
<gene>
    <name evidence="1" type="ORF">KPH14_000726</name>
</gene>
<feature type="non-terminal residue" evidence="1">
    <location>
        <position position="96"/>
    </location>
</feature>
<proteinExistence type="predicted"/>
<reference evidence="1" key="2">
    <citation type="journal article" date="2023" name="Commun. Biol.">
        <title>Intrasexual cuticular hydrocarbon dimorphism in a wasp sheds light on hydrocarbon biosynthesis genes in Hymenoptera.</title>
        <authorList>
            <person name="Moris V.C."/>
            <person name="Podsiadlowski L."/>
            <person name="Martin S."/>
            <person name="Oeyen J.P."/>
            <person name="Donath A."/>
            <person name="Petersen M."/>
            <person name="Wilbrandt J."/>
            <person name="Misof B."/>
            <person name="Liedtke D."/>
            <person name="Thamm M."/>
            <person name="Scheiner R."/>
            <person name="Schmitt T."/>
            <person name="Niehuis O."/>
        </authorList>
    </citation>
    <scope>NUCLEOTIDE SEQUENCE</scope>
    <source>
        <strain evidence="1">GBR_01_08_01A</strain>
    </source>
</reference>